<accession>A0A4Y3VAD3</accession>
<keyword evidence="2" id="KW-1185">Reference proteome</keyword>
<reference evidence="1 2" key="1">
    <citation type="submission" date="2019-06" db="EMBL/GenBank/DDBJ databases">
        <title>Whole genome shotgun sequence of Streptomyces spinoverrucosus NBRC 14228.</title>
        <authorList>
            <person name="Hosoyama A."/>
            <person name="Uohara A."/>
            <person name="Ohji S."/>
            <person name="Ichikawa N."/>
        </authorList>
    </citation>
    <scope>NUCLEOTIDE SEQUENCE [LARGE SCALE GENOMIC DNA]</scope>
    <source>
        <strain evidence="1 2">NBRC 14228</strain>
    </source>
</reference>
<dbReference type="EMBL" id="BJND01000012">
    <property type="protein sequence ID" value="GEC04122.1"/>
    <property type="molecule type" value="Genomic_DNA"/>
</dbReference>
<proteinExistence type="predicted"/>
<gene>
    <name evidence="1" type="ORF">SSP24_17770</name>
</gene>
<protein>
    <submittedName>
        <fullName evidence="1">Uncharacterized protein</fullName>
    </submittedName>
</protein>
<dbReference type="AlphaFoldDB" id="A0A4Y3VAD3"/>
<sequence>MRFDDLLLPGSEDDGTPVLLARAVLGKESGPVPVVAGHRHAALLANGVHANTGSYLRNDLAALLDKSGPRVRAHDTEVVTASRVGADAAIAEIEAEKVGIRAFIGGWSRIRWRHARQWL</sequence>
<evidence type="ECO:0000313" key="2">
    <source>
        <dbReference type="Proteomes" id="UP000317881"/>
    </source>
</evidence>
<comment type="caution">
    <text evidence="1">The sequence shown here is derived from an EMBL/GenBank/DDBJ whole genome shotgun (WGS) entry which is preliminary data.</text>
</comment>
<organism evidence="1 2">
    <name type="scientific">Streptomyces spinoverrucosus</name>
    <dbReference type="NCBI Taxonomy" id="284043"/>
    <lineage>
        <taxon>Bacteria</taxon>
        <taxon>Bacillati</taxon>
        <taxon>Actinomycetota</taxon>
        <taxon>Actinomycetes</taxon>
        <taxon>Kitasatosporales</taxon>
        <taxon>Streptomycetaceae</taxon>
        <taxon>Streptomyces</taxon>
    </lineage>
</organism>
<name>A0A4Y3VAD3_9ACTN</name>
<dbReference type="Proteomes" id="UP000317881">
    <property type="component" value="Unassembled WGS sequence"/>
</dbReference>
<evidence type="ECO:0000313" key="1">
    <source>
        <dbReference type="EMBL" id="GEC04122.1"/>
    </source>
</evidence>